<dbReference type="OrthoDB" id="6431331at2759"/>
<evidence type="ECO:0000313" key="4">
    <source>
        <dbReference type="Proteomes" id="UP000663829"/>
    </source>
</evidence>
<keyword evidence="1" id="KW-0812">Transmembrane</keyword>
<accession>A0A814KTF5</accession>
<gene>
    <name evidence="2" type="ORF">GPM918_LOCUS16566</name>
    <name evidence="3" type="ORF">SRO942_LOCUS16566</name>
</gene>
<dbReference type="SUPFAM" id="SSF53474">
    <property type="entry name" value="alpha/beta-Hydrolases"/>
    <property type="match status" value="1"/>
</dbReference>
<comment type="caution">
    <text evidence="2">The sequence shown here is derived from an EMBL/GenBank/DDBJ whole genome shotgun (WGS) entry which is preliminary data.</text>
</comment>
<dbReference type="PANTHER" id="PTHR37471:SF1">
    <property type="entry name" value="AB HYDROLASE-1 DOMAIN-CONTAINING PROTEIN"/>
    <property type="match status" value="1"/>
</dbReference>
<dbReference type="EMBL" id="CAJNOQ010004386">
    <property type="protein sequence ID" value="CAF1056714.1"/>
    <property type="molecule type" value="Genomic_DNA"/>
</dbReference>
<dbReference type="EMBL" id="CAJOBC010004386">
    <property type="protein sequence ID" value="CAF3825627.1"/>
    <property type="molecule type" value="Genomic_DNA"/>
</dbReference>
<keyword evidence="1" id="KW-1133">Transmembrane helix</keyword>
<dbReference type="AlphaFoldDB" id="A0A814KTF5"/>
<organism evidence="2 4">
    <name type="scientific">Didymodactylos carnosus</name>
    <dbReference type="NCBI Taxonomy" id="1234261"/>
    <lineage>
        <taxon>Eukaryota</taxon>
        <taxon>Metazoa</taxon>
        <taxon>Spiralia</taxon>
        <taxon>Gnathifera</taxon>
        <taxon>Rotifera</taxon>
        <taxon>Eurotatoria</taxon>
        <taxon>Bdelloidea</taxon>
        <taxon>Philodinida</taxon>
        <taxon>Philodinidae</taxon>
        <taxon>Didymodactylos</taxon>
    </lineage>
</organism>
<feature type="transmembrane region" description="Helical" evidence="1">
    <location>
        <begin position="98"/>
        <end position="119"/>
    </location>
</feature>
<name>A0A814KTF5_9BILA</name>
<protein>
    <recommendedName>
        <fullName evidence="5">AB hydrolase-1 domain-containing protein</fullName>
    </recommendedName>
</protein>
<keyword evidence="4" id="KW-1185">Reference proteome</keyword>
<dbReference type="PANTHER" id="PTHR37471">
    <property type="entry name" value="UNNAMED PRODUCT"/>
    <property type="match status" value="1"/>
</dbReference>
<sequence>MIPFQEQLLNQQDELKTIVSGWFYNVDFNEIYEDNIVEYLSFVTYTTHPKDLTKEERQYIQHLFQLLFSKHQIKKGYNSKIKLMSPLADPIKYAHFPFIYYTITWLLHQLGCCYLRYLGYKHIVINNVSFWIYKSQSKQPSILFIHGVSTGLTAYMAFIRRLHYSTRRTLILLDLPYVSMRHCFTINPMATILKSLEELLLKNDLIKQKLTIVGHSYGTCVQAYLIRHGRELLSEKTIFLDPVCFLLYHAIMPYNFLYRHRPRTPNQFMIYAFCSCDLFIANTLQRNFYWYENIIYVKDLKAIQESFVFLSELDDLVPAQLVENYLKTKKDQDQQVNVKIFSKFKHAQFLLSDKAQQEILAALN</sequence>
<evidence type="ECO:0000313" key="2">
    <source>
        <dbReference type="EMBL" id="CAF1056714.1"/>
    </source>
</evidence>
<evidence type="ECO:0000256" key="1">
    <source>
        <dbReference type="SAM" id="Phobius"/>
    </source>
</evidence>
<proteinExistence type="predicted"/>
<feature type="transmembrane region" description="Helical" evidence="1">
    <location>
        <begin position="139"/>
        <end position="158"/>
    </location>
</feature>
<evidence type="ECO:0000313" key="3">
    <source>
        <dbReference type="EMBL" id="CAF3825627.1"/>
    </source>
</evidence>
<dbReference type="Gene3D" id="3.40.50.1820">
    <property type="entry name" value="alpha/beta hydrolase"/>
    <property type="match status" value="1"/>
</dbReference>
<keyword evidence="1" id="KW-0472">Membrane</keyword>
<reference evidence="2" key="1">
    <citation type="submission" date="2021-02" db="EMBL/GenBank/DDBJ databases">
        <authorList>
            <person name="Nowell W R."/>
        </authorList>
    </citation>
    <scope>NUCLEOTIDE SEQUENCE</scope>
</reference>
<dbReference type="Proteomes" id="UP000663829">
    <property type="component" value="Unassembled WGS sequence"/>
</dbReference>
<evidence type="ECO:0008006" key="5">
    <source>
        <dbReference type="Google" id="ProtNLM"/>
    </source>
</evidence>
<dbReference type="InterPro" id="IPR029058">
    <property type="entry name" value="AB_hydrolase_fold"/>
</dbReference>
<dbReference type="Proteomes" id="UP000681722">
    <property type="component" value="Unassembled WGS sequence"/>
</dbReference>